<comment type="caution">
    <text evidence="3">The sequence shown here is derived from an EMBL/GenBank/DDBJ whole genome shotgun (WGS) entry which is preliminary data.</text>
</comment>
<feature type="domain" description="Helix-hairpin-helix DNA-binding motif class 1" evidence="2">
    <location>
        <begin position="192"/>
        <end position="211"/>
    </location>
</feature>
<feature type="domain" description="Helix-hairpin-helix DNA-binding motif class 1" evidence="2">
    <location>
        <begin position="162"/>
        <end position="181"/>
    </location>
</feature>
<feature type="transmembrane region" description="Helical" evidence="1">
    <location>
        <begin position="15"/>
        <end position="33"/>
    </location>
</feature>
<dbReference type="Gene3D" id="1.10.150.280">
    <property type="entry name" value="AF1531-like domain"/>
    <property type="match status" value="1"/>
</dbReference>
<dbReference type="PANTHER" id="PTHR21180">
    <property type="entry name" value="ENDONUCLEASE/EXONUCLEASE/PHOSPHATASE FAMILY DOMAIN-CONTAINING PROTEIN 1"/>
    <property type="match status" value="1"/>
</dbReference>
<accession>A0A7W3YBR8</accession>
<dbReference type="SMART" id="SM00278">
    <property type="entry name" value="HhH1"/>
    <property type="match status" value="2"/>
</dbReference>
<dbReference type="Pfam" id="PF10531">
    <property type="entry name" value="SLBB"/>
    <property type="match status" value="1"/>
</dbReference>
<gene>
    <name evidence="3" type="ORF">H5R63_00155</name>
</gene>
<dbReference type="InterPro" id="IPR003583">
    <property type="entry name" value="Hlx-hairpin-Hlx_DNA-bd_motif"/>
</dbReference>
<dbReference type="GO" id="GO:0015627">
    <property type="term" value="C:type II protein secretion system complex"/>
    <property type="evidence" value="ECO:0007669"/>
    <property type="project" value="TreeGrafter"/>
</dbReference>
<proteinExistence type="predicted"/>
<dbReference type="AlphaFoldDB" id="A0A7W3YBR8"/>
<dbReference type="SUPFAM" id="SSF47781">
    <property type="entry name" value="RuvA domain 2-like"/>
    <property type="match status" value="1"/>
</dbReference>
<dbReference type="GO" id="GO:0006281">
    <property type="term" value="P:DNA repair"/>
    <property type="evidence" value="ECO:0007669"/>
    <property type="project" value="InterPro"/>
</dbReference>
<dbReference type="InterPro" id="IPR010994">
    <property type="entry name" value="RuvA_2-like"/>
</dbReference>
<evidence type="ECO:0000259" key="2">
    <source>
        <dbReference type="SMART" id="SM00278"/>
    </source>
</evidence>
<dbReference type="GO" id="GO:0015628">
    <property type="term" value="P:protein secretion by the type II secretion system"/>
    <property type="evidence" value="ECO:0007669"/>
    <property type="project" value="TreeGrafter"/>
</dbReference>
<evidence type="ECO:0000313" key="3">
    <source>
        <dbReference type="EMBL" id="MBB1085232.1"/>
    </source>
</evidence>
<name>A0A7W3YBR8_9LACO</name>
<evidence type="ECO:0000313" key="4">
    <source>
        <dbReference type="Proteomes" id="UP000518255"/>
    </source>
</evidence>
<organism evidence="3 4">
    <name type="scientific">Limosilactobacillus fastidiosus</name>
    <dbReference type="NCBI Taxonomy" id="2759855"/>
    <lineage>
        <taxon>Bacteria</taxon>
        <taxon>Bacillati</taxon>
        <taxon>Bacillota</taxon>
        <taxon>Bacilli</taxon>
        <taxon>Lactobacillales</taxon>
        <taxon>Lactobacillaceae</taxon>
        <taxon>Limosilactobacillus</taxon>
    </lineage>
</organism>
<dbReference type="GO" id="GO:0003677">
    <property type="term" value="F:DNA binding"/>
    <property type="evidence" value="ECO:0007669"/>
    <property type="project" value="InterPro"/>
</dbReference>
<dbReference type="RefSeq" id="WP_182579935.1">
    <property type="nucleotide sequence ID" value="NZ_JACIUY010000011.1"/>
</dbReference>
<sequence length="214" mass="23216">MERLEEIWLNYRKQIIIAVVALVGILIVGGKLCQPQSNKIEDPFTTTNKKSLSTQRELPVRGKKDVCVDIKGAVTHPGVYRLAGGSRVNEALSAAGRETPDADMNQVNLAKQLVDAQVIYIPRKGEQVPTALAGGTSTASTVNNDMNSGSQEITNLNTATKEQLCKITGIGDKKADLILQYRQEHGNFNSVDDLKNINGFGEKTVAKLKPMLAV</sequence>
<dbReference type="InterPro" id="IPR004509">
    <property type="entry name" value="Competence_ComEA_HhH"/>
</dbReference>
<dbReference type="Pfam" id="PF12836">
    <property type="entry name" value="HHH_3"/>
    <property type="match status" value="1"/>
</dbReference>
<protein>
    <submittedName>
        <fullName evidence="3">Helix-hairpin-helix domain-containing protein</fullName>
    </submittedName>
</protein>
<dbReference type="InterPro" id="IPR051675">
    <property type="entry name" value="Endo/Exo/Phosphatase_dom_1"/>
</dbReference>
<dbReference type="NCBIfam" id="TIGR00426">
    <property type="entry name" value="competence protein ComEA helix-hairpin-helix repeat region"/>
    <property type="match status" value="1"/>
</dbReference>
<dbReference type="PANTHER" id="PTHR21180:SF32">
    <property type="entry name" value="ENDONUCLEASE_EXONUCLEASE_PHOSPHATASE FAMILY DOMAIN-CONTAINING PROTEIN 1"/>
    <property type="match status" value="1"/>
</dbReference>
<dbReference type="InterPro" id="IPR019554">
    <property type="entry name" value="Soluble_ligand-bd"/>
</dbReference>
<dbReference type="Proteomes" id="UP000518255">
    <property type="component" value="Unassembled WGS sequence"/>
</dbReference>
<reference evidence="3 4" key="1">
    <citation type="submission" date="2020-07" db="EMBL/GenBank/DDBJ databases">
        <title>Description of Limosilactobacillus balticus sp. nov., Limosilactobacillus agrestis sp. nov., Limosilactobacillus albertensis sp. nov., Limosilactobacillus rudii sp. nov., Limosilactobacillus fastidiosus sp. nov., five novel Limosilactobacillus species isolated from the vertebrate gastrointestinal tract, and proposal of 6 subspecies of Limosilactobacillus reuteri adapted to the gastrointestinal tract of specific vertebrate hosts.</title>
        <authorList>
            <person name="Li F."/>
            <person name="Cheng C."/>
            <person name="Zheng J."/>
            <person name="Quevedo R.M."/>
            <person name="Li J."/>
            <person name="Roos S."/>
            <person name="Gaenzle M.G."/>
            <person name="Walter J."/>
        </authorList>
    </citation>
    <scope>NUCLEOTIDE SEQUENCE [LARGE SCALE GENOMIC DNA]</scope>
    <source>
        <strain evidence="3 4">WF-MA3-C</strain>
    </source>
</reference>
<keyword evidence="1" id="KW-0812">Transmembrane</keyword>
<evidence type="ECO:0000256" key="1">
    <source>
        <dbReference type="SAM" id="Phobius"/>
    </source>
</evidence>
<keyword evidence="1" id="KW-1133">Transmembrane helix</keyword>
<dbReference type="EMBL" id="JACIUY010000011">
    <property type="protein sequence ID" value="MBB1085232.1"/>
    <property type="molecule type" value="Genomic_DNA"/>
</dbReference>
<keyword evidence="1" id="KW-0472">Membrane</keyword>